<evidence type="ECO:0000313" key="2">
    <source>
        <dbReference type="Proteomes" id="UP000254208"/>
    </source>
</evidence>
<dbReference type="AlphaFoldDB" id="A0A379FN14"/>
<sequence length="140" mass="16014">MSNNENQSKLIELLNSESGDHFAEKLAPLLQLNRLDNIVDLLSLISDLIDITDNNTVEKLANSFEDTLAPVWELGTAYNMAKMEERYNSKSPNFRSVYVLLKDPNTLRGISTVLRTLQIMGSRLSSPPRGIIFRRWYDIR</sequence>
<organism evidence="1 2">
    <name type="scientific">Providencia rettgeri</name>
    <dbReference type="NCBI Taxonomy" id="587"/>
    <lineage>
        <taxon>Bacteria</taxon>
        <taxon>Pseudomonadati</taxon>
        <taxon>Pseudomonadota</taxon>
        <taxon>Gammaproteobacteria</taxon>
        <taxon>Enterobacterales</taxon>
        <taxon>Morganellaceae</taxon>
        <taxon>Providencia</taxon>
    </lineage>
</organism>
<proteinExistence type="predicted"/>
<dbReference type="Proteomes" id="UP000254208">
    <property type="component" value="Unassembled WGS sequence"/>
</dbReference>
<evidence type="ECO:0000313" key="1">
    <source>
        <dbReference type="EMBL" id="SUC30139.1"/>
    </source>
</evidence>
<reference evidence="1 2" key="1">
    <citation type="submission" date="2018-06" db="EMBL/GenBank/DDBJ databases">
        <authorList>
            <consortium name="Pathogen Informatics"/>
            <person name="Doyle S."/>
        </authorList>
    </citation>
    <scope>NUCLEOTIDE SEQUENCE [LARGE SCALE GENOMIC DNA]</scope>
    <source>
        <strain evidence="1 2">NCTC11801</strain>
    </source>
</reference>
<name>A0A379FN14_PRORE</name>
<dbReference type="EMBL" id="UGTZ01000001">
    <property type="protein sequence ID" value="SUC30139.1"/>
    <property type="molecule type" value="Genomic_DNA"/>
</dbReference>
<protein>
    <submittedName>
        <fullName evidence="1">Uncharacterized protein</fullName>
    </submittedName>
</protein>
<accession>A0A379FN14</accession>
<gene>
    <name evidence="1" type="ORF">NCTC11801_01064</name>
</gene>